<evidence type="ECO:0000256" key="8">
    <source>
        <dbReference type="ARBA" id="ARBA00022490"/>
    </source>
</evidence>
<comment type="similarity">
    <text evidence="4">Belongs to the SUA5 family.</text>
</comment>
<dbReference type="Proteomes" id="UP000095280">
    <property type="component" value="Unplaced"/>
</dbReference>
<evidence type="ECO:0000256" key="7">
    <source>
        <dbReference type="ARBA" id="ARBA00022475"/>
    </source>
</evidence>
<dbReference type="SUPFAM" id="SSF55821">
    <property type="entry name" value="YrdC/RibB"/>
    <property type="match status" value="1"/>
</dbReference>
<evidence type="ECO:0000256" key="12">
    <source>
        <dbReference type="ARBA" id="ARBA00023136"/>
    </source>
</evidence>
<reference evidence="18" key="1">
    <citation type="submission" date="2016-11" db="UniProtKB">
        <authorList>
            <consortium name="WormBaseParasite"/>
        </authorList>
    </citation>
    <scope>IDENTIFICATION</scope>
</reference>
<evidence type="ECO:0000256" key="5">
    <source>
        <dbReference type="ARBA" id="ARBA00012584"/>
    </source>
</evidence>
<evidence type="ECO:0000256" key="10">
    <source>
        <dbReference type="ARBA" id="ARBA00022946"/>
    </source>
</evidence>
<evidence type="ECO:0000259" key="16">
    <source>
        <dbReference type="PROSITE" id="PS51163"/>
    </source>
</evidence>
<evidence type="ECO:0000256" key="3">
    <source>
        <dbReference type="ARBA" id="ARBA00004496"/>
    </source>
</evidence>
<sequence length="311" mass="32569">IIFLLQPFLEAPASARTCGSGSAGNVHISTRRNQHRVAKEKNMRIPLSVPTTLFRSRRASTNSRKILSAAMSLANNGLAACVDAAADALLRGGIVALPTDTVYGLACLADCPVAVGRVYAVKGRSSGKPLAVCLDSAARVPDYTIPQDGCNVNAALLKDLLPGPVTLVLPRGPRLSDRLNPGVSAVGIRVPDHPFILALCRRIRRPVALTSANASGASDSLRPDDFSSLWPDIDLLIDGGCLKPGPASTVVELMPAARLYRVLRTGRALESTACRLARHGYQLEGAEACSSGVAAAGPDDCRLPVPLQVAS</sequence>
<dbReference type="EC" id="2.7.7.87" evidence="5"/>
<evidence type="ECO:0000256" key="4">
    <source>
        <dbReference type="ARBA" id="ARBA00007663"/>
    </source>
</evidence>
<keyword evidence="8" id="KW-0963">Cytoplasm</keyword>
<evidence type="ECO:0000256" key="6">
    <source>
        <dbReference type="ARBA" id="ARBA00015492"/>
    </source>
</evidence>
<evidence type="ECO:0000256" key="11">
    <source>
        <dbReference type="ARBA" id="ARBA00023128"/>
    </source>
</evidence>
<organism evidence="17 18">
    <name type="scientific">Macrostomum lignano</name>
    <dbReference type="NCBI Taxonomy" id="282301"/>
    <lineage>
        <taxon>Eukaryota</taxon>
        <taxon>Metazoa</taxon>
        <taxon>Spiralia</taxon>
        <taxon>Lophotrochozoa</taxon>
        <taxon>Platyhelminthes</taxon>
        <taxon>Rhabditophora</taxon>
        <taxon>Macrostomorpha</taxon>
        <taxon>Macrostomida</taxon>
        <taxon>Macrostomidae</taxon>
        <taxon>Macrostomum</taxon>
    </lineage>
</organism>
<dbReference type="Pfam" id="PF01300">
    <property type="entry name" value="Sua5_yciO_yrdC"/>
    <property type="match status" value="1"/>
</dbReference>
<dbReference type="GO" id="GO:0005886">
    <property type="term" value="C:plasma membrane"/>
    <property type="evidence" value="ECO:0007669"/>
    <property type="project" value="UniProtKB-SubCell"/>
</dbReference>
<evidence type="ECO:0000256" key="9">
    <source>
        <dbReference type="ARBA" id="ARBA00022679"/>
    </source>
</evidence>
<evidence type="ECO:0000256" key="1">
    <source>
        <dbReference type="ARBA" id="ARBA00004173"/>
    </source>
</evidence>
<dbReference type="GO" id="GO:0006450">
    <property type="term" value="P:regulation of translational fidelity"/>
    <property type="evidence" value="ECO:0007669"/>
    <property type="project" value="TreeGrafter"/>
</dbReference>
<dbReference type="InterPro" id="IPR050156">
    <property type="entry name" value="TC-AMP_synthase_SUA5"/>
</dbReference>
<proteinExistence type="inferred from homology"/>
<name>A0A1I8I3E0_9PLAT</name>
<comment type="subunit">
    <text evidence="15">Interacts with RSC1A1.</text>
</comment>
<dbReference type="InterPro" id="IPR006070">
    <property type="entry name" value="Sua5-like_dom"/>
</dbReference>
<dbReference type="PROSITE" id="PS51163">
    <property type="entry name" value="YRDC"/>
    <property type="match status" value="1"/>
</dbReference>
<dbReference type="FunFam" id="3.90.870.10:FF:000007">
    <property type="entry name" value="YrdC N6-threonylcarbamoyltransferase domain containing"/>
    <property type="match status" value="1"/>
</dbReference>
<evidence type="ECO:0000313" key="17">
    <source>
        <dbReference type="Proteomes" id="UP000095280"/>
    </source>
</evidence>
<protein>
    <recommendedName>
        <fullName evidence="6">Threonylcarbamoyl-AMP synthase</fullName>
        <ecNumber evidence="5">2.7.7.87</ecNumber>
    </recommendedName>
</protein>
<keyword evidence="7" id="KW-1003">Cell membrane</keyword>
<evidence type="ECO:0000313" key="18">
    <source>
        <dbReference type="WBParaSite" id="maker-uti_cns_0009452-snap-gene-0.3-mRNA-1"/>
    </source>
</evidence>
<dbReference type="GO" id="GO:0005739">
    <property type="term" value="C:mitochondrion"/>
    <property type="evidence" value="ECO:0007669"/>
    <property type="project" value="UniProtKB-SubCell"/>
</dbReference>
<comment type="function">
    <text evidence="14">Cytoplasmic and mitochondrial threonylcarbamoyl-AMP synthase required for the formation of a threonylcarbamoyl group on adenosine at position 37 (t(6)A37) in tRNAs that read codons beginning with adenine. Catalyzes the conversion of L-threonine, HCO(3)(-)/CO(2) and ATP to give threonylcarbamoyl-AMP (TC-AMP) as the acyladenylate intermediate, with the release of diphosphate. Participates in t(6)A37 formation in cytoplasmic and mitochondrial tRNAs. May regulate the activity of some transporters.</text>
</comment>
<dbReference type="GO" id="GO:0003725">
    <property type="term" value="F:double-stranded RNA binding"/>
    <property type="evidence" value="ECO:0007669"/>
    <property type="project" value="InterPro"/>
</dbReference>
<keyword evidence="10" id="KW-0809">Transit peptide</keyword>
<evidence type="ECO:0000256" key="2">
    <source>
        <dbReference type="ARBA" id="ARBA00004202"/>
    </source>
</evidence>
<dbReference type="GO" id="GO:0000049">
    <property type="term" value="F:tRNA binding"/>
    <property type="evidence" value="ECO:0007669"/>
    <property type="project" value="TreeGrafter"/>
</dbReference>
<dbReference type="NCBIfam" id="TIGR00057">
    <property type="entry name" value="L-threonylcarbamoyladenylate synthase"/>
    <property type="match status" value="1"/>
</dbReference>
<keyword evidence="11" id="KW-0496">Mitochondrion</keyword>
<dbReference type="Gene3D" id="3.90.870.10">
    <property type="entry name" value="DHBP synthase"/>
    <property type="match status" value="1"/>
</dbReference>
<dbReference type="AlphaFoldDB" id="A0A1I8I3E0"/>
<keyword evidence="9" id="KW-0808">Transferase</keyword>
<dbReference type="WBParaSite" id="maker-uti_cns_0009452-snap-gene-0.3-mRNA-1">
    <property type="protein sequence ID" value="maker-uti_cns_0009452-snap-gene-0.3-mRNA-1"/>
    <property type="gene ID" value="maker-uti_cns_0009452-snap-gene-0.3"/>
</dbReference>
<keyword evidence="12" id="KW-0472">Membrane</keyword>
<accession>A0A1I8I3E0</accession>
<comment type="catalytic activity">
    <reaction evidence="13">
        <text>L-threonine + hydrogencarbonate + ATP = L-threonylcarbamoyladenylate + diphosphate + H2O</text>
        <dbReference type="Rhea" id="RHEA:36407"/>
        <dbReference type="ChEBI" id="CHEBI:15377"/>
        <dbReference type="ChEBI" id="CHEBI:17544"/>
        <dbReference type="ChEBI" id="CHEBI:30616"/>
        <dbReference type="ChEBI" id="CHEBI:33019"/>
        <dbReference type="ChEBI" id="CHEBI:57926"/>
        <dbReference type="ChEBI" id="CHEBI:73682"/>
        <dbReference type="EC" id="2.7.7.87"/>
    </reaction>
</comment>
<dbReference type="GO" id="GO:0061710">
    <property type="term" value="F:L-threonylcarbamoyladenylate synthase"/>
    <property type="evidence" value="ECO:0007669"/>
    <property type="project" value="UniProtKB-EC"/>
</dbReference>
<evidence type="ECO:0000256" key="14">
    <source>
        <dbReference type="ARBA" id="ARBA00058524"/>
    </source>
</evidence>
<comment type="subcellular location">
    <subcellularLocation>
        <location evidence="2">Cell membrane</location>
        <topology evidence="2">Peripheral membrane protein</topology>
    </subcellularLocation>
    <subcellularLocation>
        <location evidence="3">Cytoplasm</location>
    </subcellularLocation>
    <subcellularLocation>
        <location evidence="1">Mitochondrion</location>
    </subcellularLocation>
</comment>
<dbReference type="PANTHER" id="PTHR17490">
    <property type="entry name" value="SUA5"/>
    <property type="match status" value="1"/>
</dbReference>
<dbReference type="InterPro" id="IPR017945">
    <property type="entry name" value="DHBP_synth_RibB-like_a/b_dom"/>
</dbReference>
<evidence type="ECO:0000256" key="15">
    <source>
        <dbReference type="ARBA" id="ARBA00063146"/>
    </source>
</evidence>
<keyword evidence="17" id="KW-1185">Reference proteome</keyword>
<dbReference type="PANTHER" id="PTHR17490:SF10">
    <property type="entry name" value="THREONYLCARBAMOYL-AMP SYNTHASE"/>
    <property type="match status" value="1"/>
</dbReference>
<feature type="domain" description="YrdC-like" evidence="16">
    <location>
        <begin position="79"/>
        <end position="268"/>
    </location>
</feature>
<evidence type="ECO:0000256" key="13">
    <source>
        <dbReference type="ARBA" id="ARBA00048366"/>
    </source>
</evidence>